<dbReference type="KEGG" id="cheb:HH215_03025"/>
<protein>
    <submittedName>
        <fullName evidence="1">Spore germination protein GerPE</fullName>
    </submittedName>
</protein>
<reference evidence="1 2" key="1">
    <citation type="submission" date="2020-04" db="EMBL/GenBank/DDBJ databases">
        <title>Genome sequencing of novel species.</title>
        <authorList>
            <person name="Heo J."/>
            <person name="Kim S.-J."/>
            <person name="Kim J.-S."/>
            <person name="Hong S.-B."/>
            <person name="Kwon S.-W."/>
        </authorList>
    </citation>
    <scope>NUCLEOTIDE SEQUENCE [LARGE SCALE GENOMIC DNA]</scope>
    <source>
        <strain evidence="1 2">MFER-1</strain>
    </source>
</reference>
<dbReference type="Pfam" id="PF10970">
    <property type="entry name" value="GerPE"/>
    <property type="match status" value="1"/>
</dbReference>
<organism evidence="1 2">
    <name type="scientific">Cohnella herbarum</name>
    <dbReference type="NCBI Taxonomy" id="2728023"/>
    <lineage>
        <taxon>Bacteria</taxon>
        <taxon>Bacillati</taxon>
        <taxon>Bacillota</taxon>
        <taxon>Bacilli</taxon>
        <taxon>Bacillales</taxon>
        <taxon>Paenibacillaceae</taxon>
        <taxon>Cohnella</taxon>
    </lineage>
</organism>
<proteinExistence type="predicted"/>
<accession>A0A7Z2VG06</accession>
<dbReference type="InterPro" id="IPR024496">
    <property type="entry name" value="Spore_germ_GerPE"/>
</dbReference>
<dbReference type="AlphaFoldDB" id="A0A7Z2VG06"/>
<keyword evidence="2" id="KW-1185">Reference proteome</keyword>
<dbReference type="EMBL" id="CP051680">
    <property type="protein sequence ID" value="QJD82255.1"/>
    <property type="molecule type" value="Genomic_DNA"/>
</dbReference>
<dbReference type="Proteomes" id="UP000502248">
    <property type="component" value="Chromosome"/>
</dbReference>
<name>A0A7Z2VG06_9BACL</name>
<sequence>MSIQCRNTTLKCLFVNTVSTSGIVQFGDNQETNLKSKALAVQRAIPNYEDDEFRFASYPIFSLPKLTLEPCATVNFSSCSPPSNSNFRVGFVRTLGVSASSLLRVGTSGPLQAESRIKHIRQYNNVDTG</sequence>
<evidence type="ECO:0000313" key="1">
    <source>
        <dbReference type="EMBL" id="QJD82255.1"/>
    </source>
</evidence>
<evidence type="ECO:0000313" key="2">
    <source>
        <dbReference type="Proteomes" id="UP000502248"/>
    </source>
</evidence>
<gene>
    <name evidence="1" type="ORF">HH215_03025</name>
</gene>
<dbReference type="RefSeq" id="WP_169278557.1">
    <property type="nucleotide sequence ID" value="NZ_CP051680.1"/>
</dbReference>